<gene>
    <name evidence="1" type="ORF">UFOPK2761_01428</name>
</gene>
<organism evidence="1">
    <name type="scientific">freshwater metagenome</name>
    <dbReference type="NCBI Taxonomy" id="449393"/>
    <lineage>
        <taxon>unclassified sequences</taxon>
        <taxon>metagenomes</taxon>
        <taxon>ecological metagenomes</taxon>
    </lineage>
</organism>
<protein>
    <submittedName>
        <fullName evidence="1">Unannotated protein</fullName>
    </submittedName>
</protein>
<dbReference type="EMBL" id="CAEZYQ010000010">
    <property type="protein sequence ID" value="CAB4742698.1"/>
    <property type="molecule type" value="Genomic_DNA"/>
</dbReference>
<dbReference type="SUPFAM" id="SSF53383">
    <property type="entry name" value="PLP-dependent transferases"/>
    <property type="match status" value="1"/>
</dbReference>
<sequence>MPGAAAAWAEVAARGLDGHLLAAGSVLRAVELLAAAVDPLAGVHLAAEPEAGILALWTSEGCDPFTLAEQLTLLGWDAEAQPSWSGGPATVRLVVGAAAATEPERLVGVLERAVGAARAQGPLALPTRVRDHLPRLEPARLTTGDVTVLLDALALEPERAPGTARFEALLDLAEPPLRAALLARLEDLLRRPVRADG</sequence>
<accession>A0A6J6T6N8</accession>
<dbReference type="InterPro" id="IPR015422">
    <property type="entry name" value="PyrdxlP-dep_Trfase_small"/>
</dbReference>
<name>A0A6J6T6N8_9ZZZZ</name>
<proteinExistence type="predicted"/>
<dbReference type="AlphaFoldDB" id="A0A6J6T6N8"/>
<reference evidence="1" key="1">
    <citation type="submission" date="2020-05" db="EMBL/GenBank/DDBJ databases">
        <authorList>
            <person name="Chiriac C."/>
            <person name="Salcher M."/>
            <person name="Ghai R."/>
            <person name="Kavagutti S V."/>
        </authorList>
    </citation>
    <scope>NUCLEOTIDE SEQUENCE</scope>
</reference>
<dbReference type="InterPro" id="IPR015424">
    <property type="entry name" value="PyrdxlP-dep_Trfase"/>
</dbReference>
<evidence type="ECO:0000313" key="1">
    <source>
        <dbReference type="EMBL" id="CAB4742698.1"/>
    </source>
</evidence>
<dbReference type="Gene3D" id="3.90.1150.10">
    <property type="entry name" value="Aspartate Aminotransferase, domain 1"/>
    <property type="match status" value="1"/>
</dbReference>